<keyword evidence="8 15" id="KW-0732">Signal</keyword>
<dbReference type="PANTHER" id="PTHR37928">
    <property type="entry name" value="CFEM DOMAIN PROTEIN (AFU_ORTHOLOGUE AFUA_6G14090)"/>
    <property type="match status" value="1"/>
</dbReference>
<evidence type="ECO:0000256" key="14">
    <source>
        <dbReference type="SAM" id="MobiDB-lite"/>
    </source>
</evidence>
<feature type="chain" id="PRO_5034203163" description="CFEM domain-containing protein" evidence="15">
    <location>
        <begin position="25"/>
        <end position="168"/>
    </location>
</feature>
<evidence type="ECO:0000256" key="8">
    <source>
        <dbReference type="ARBA" id="ARBA00022729"/>
    </source>
</evidence>
<keyword evidence="10" id="KW-0472">Membrane</keyword>
<organism evidence="17 18">
    <name type="scientific">Tetrapyrgos nigripes</name>
    <dbReference type="NCBI Taxonomy" id="182062"/>
    <lineage>
        <taxon>Eukaryota</taxon>
        <taxon>Fungi</taxon>
        <taxon>Dikarya</taxon>
        <taxon>Basidiomycota</taxon>
        <taxon>Agaricomycotina</taxon>
        <taxon>Agaricomycetes</taxon>
        <taxon>Agaricomycetidae</taxon>
        <taxon>Agaricales</taxon>
        <taxon>Marasmiineae</taxon>
        <taxon>Marasmiaceae</taxon>
        <taxon>Tetrapyrgos</taxon>
    </lineage>
</organism>
<evidence type="ECO:0000256" key="10">
    <source>
        <dbReference type="ARBA" id="ARBA00023136"/>
    </source>
</evidence>
<keyword evidence="4" id="KW-1003">Cell membrane</keyword>
<evidence type="ECO:0000256" key="12">
    <source>
        <dbReference type="ARBA" id="ARBA00023180"/>
    </source>
</evidence>
<evidence type="ECO:0000313" key="17">
    <source>
        <dbReference type="EMBL" id="KAF5372590.1"/>
    </source>
</evidence>
<proteinExistence type="inferred from homology"/>
<dbReference type="Proteomes" id="UP000559256">
    <property type="component" value="Unassembled WGS sequence"/>
</dbReference>
<dbReference type="PANTHER" id="PTHR37928:SF2">
    <property type="entry name" value="GPI ANCHORED CFEM DOMAIN PROTEIN (AFU_ORTHOLOGUE AFUA_6G10580)"/>
    <property type="match status" value="1"/>
</dbReference>
<evidence type="ECO:0000256" key="1">
    <source>
        <dbReference type="ARBA" id="ARBA00004609"/>
    </source>
</evidence>
<evidence type="ECO:0000256" key="7">
    <source>
        <dbReference type="ARBA" id="ARBA00022723"/>
    </source>
</evidence>
<feature type="region of interest" description="Disordered" evidence="14">
    <location>
        <begin position="102"/>
        <end position="145"/>
    </location>
</feature>
<comment type="similarity">
    <text evidence="3">Belongs to the RBT5 family.</text>
</comment>
<keyword evidence="9" id="KW-0408">Iron</keyword>
<sequence>MQFTSTSIFTLFALAAALFSGASASTLRARQIPNCASVCIANADYDGCAPTDNVCLCHSQKFVSSTAECIAGACTGDDLEQANADSRQLCAAVGVTLTSSVPAPTATSPSSGSDSTSGTDSTSTDASSPTSAPDSSSSSTDNSNNGALSQGVNALAGVVAIGLAAAML</sequence>
<dbReference type="AlphaFoldDB" id="A0A8H5LWH4"/>
<keyword evidence="11" id="KW-1015">Disulfide bond</keyword>
<evidence type="ECO:0000256" key="6">
    <source>
        <dbReference type="ARBA" id="ARBA00022617"/>
    </source>
</evidence>
<keyword evidence="6" id="KW-0349">Heme</keyword>
<evidence type="ECO:0000256" key="11">
    <source>
        <dbReference type="ARBA" id="ARBA00023157"/>
    </source>
</evidence>
<dbReference type="GO" id="GO:0005886">
    <property type="term" value="C:plasma membrane"/>
    <property type="evidence" value="ECO:0007669"/>
    <property type="project" value="UniProtKB-SubCell"/>
</dbReference>
<accession>A0A8H5LWH4</accession>
<evidence type="ECO:0000256" key="9">
    <source>
        <dbReference type="ARBA" id="ARBA00023004"/>
    </source>
</evidence>
<evidence type="ECO:0000313" key="18">
    <source>
        <dbReference type="Proteomes" id="UP000559256"/>
    </source>
</evidence>
<gene>
    <name evidence="17" type="ORF">D9758_005163</name>
</gene>
<feature type="signal peptide" evidence="15">
    <location>
        <begin position="1"/>
        <end position="24"/>
    </location>
</feature>
<dbReference type="GO" id="GO:0005576">
    <property type="term" value="C:extracellular region"/>
    <property type="evidence" value="ECO:0007669"/>
    <property type="project" value="UniProtKB-SubCell"/>
</dbReference>
<dbReference type="PROSITE" id="PS52012">
    <property type="entry name" value="CFEM"/>
    <property type="match status" value="1"/>
</dbReference>
<dbReference type="OrthoDB" id="3065412at2759"/>
<name>A0A8H5LWH4_9AGAR</name>
<protein>
    <recommendedName>
        <fullName evidence="16">CFEM domain-containing protein</fullName>
    </recommendedName>
</protein>
<comment type="caution">
    <text evidence="17">The sequence shown here is derived from an EMBL/GenBank/DDBJ whole genome shotgun (WGS) entry which is preliminary data.</text>
</comment>
<evidence type="ECO:0000259" key="16">
    <source>
        <dbReference type="PROSITE" id="PS52012"/>
    </source>
</evidence>
<evidence type="ECO:0000256" key="5">
    <source>
        <dbReference type="ARBA" id="ARBA00022525"/>
    </source>
</evidence>
<dbReference type="EMBL" id="JAACJM010000005">
    <property type="protein sequence ID" value="KAF5372590.1"/>
    <property type="molecule type" value="Genomic_DNA"/>
</dbReference>
<evidence type="ECO:0000256" key="2">
    <source>
        <dbReference type="ARBA" id="ARBA00004613"/>
    </source>
</evidence>
<keyword evidence="5" id="KW-0964">Secreted</keyword>
<feature type="domain" description="CFEM" evidence="16">
    <location>
        <begin position="7"/>
        <end position="117"/>
    </location>
</feature>
<reference evidence="17 18" key="1">
    <citation type="journal article" date="2020" name="ISME J.">
        <title>Uncovering the hidden diversity of litter-decomposition mechanisms in mushroom-forming fungi.</title>
        <authorList>
            <person name="Floudas D."/>
            <person name="Bentzer J."/>
            <person name="Ahren D."/>
            <person name="Johansson T."/>
            <person name="Persson P."/>
            <person name="Tunlid A."/>
        </authorList>
    </citation>
    <scope>NUCLEOTIDE SEQUENCE [LARGE SCALE GENOMIC DNA]</scope>
    <source>
        <strain evidence="17 18">CBS 291.85</strain>
    </source>
</reference>
<dbReference type="InterPro" id="IPR051735">
    <property type="entry name" value="CFEM_domain"/>
</dbReference>
<keyword evidence="12" id="KW-0325">Glycoprotein</keyword>
<dbReference type="InterPro" id="IPR008427">
    <property type="entry name" value="Extracellular_membr_CFEM_dom"/>
</dbReference>
<evidence type="ECO:0000256" key="4">
    <source>
        <dbReference type="ARBA" id="ARBA00022475"/>
    </source>
</evidence>
<dbReference type="GO" id="GO:0046872">
    <property type="term" value="F:metal ion binding"/>
    <property type="evidence" value="ECO:0007669"/>
    <property type="project" value="UniProtKB-KW"/>
</dbReference>
<keyword evidence="7" id="KW-0479">Metal-binding</keyword>
<comment type="subcellular location">
    <subcellularLocation>
        <location evidence="1">Cell membrane</location>
        <topology evidence="1">Lipid-anchor</topology>
        <topology evidence="1">GPI-anchor</topology>
    </subcellularLocation>
    <subcellularLocation>
        <location evidence="2">Secreted</location>
    </subcellularLocation>
</comment>
<evidence type="ECO:0000256" key="15">
    <source>
        <dbReference type="SAM" id="SignalP"/>
    </source>
</evidence>
<evidence type="ECO:0000256" key="3">
    <source>
        <dbReference type="ARBA" id="ARBA00010031"/>
    </source>
</evidence>
<keyword evidence="18" id="KW-1185">Reference proteome</keyword>
<evidence type="ECO:0000256" key="13">
    <source>
        <dbReference type="ARBA" id="ARBA00023288"/>
    </source>
</evidence>
<keyword evidence="13" id="KW-0449">Lipoprotein</keyword>
<dbReference type="Pfam" id="PF05730">
    <property type="entry name" value="CFEM"/>
    <property type="match status" value="1"/>
</dbReference>